<protein>
    <submittedName>
        <fullName evidence="1">Uncharacterized protein</fullName>
    </submittedName>
</protein>
<dbReference type="InterPro" id="IPR043804">
    <property type="entry name" value="DUF5871"/>
</dbReference>
<organism evidence="1">
    <name type="scientific">viral metagenome</name>
    <dbReference type="NCBI Taxonomy" id="1070528"/>
    <lineage>
        <taxon>unclassified sequences</taxon>
        <taxon>metagenomes</taxon>
        <taxon>organismal metagenomes</taxon>
    </lineage>
</organism>
<accession>A0A6C0J0S8</accession>
<evidence type="ECO:0000313" key="1">
    <source>
        <dbReference type="EMBL" id="QHT98400.1"/>
    </source>
</evidence>
<dbReference type="Pfam" id="PF19196">
    <property type="entry name" value="DUF5871"/>
    <property type="match status" value="1"/>
</dbReference>
<dbReference type="AlphaFoldDB" id="A0A6C0J0S8"/>
<proteinExistence type="predicted"/>
<reference evidence="1" key="1">
    <citation type="journal article" date="2020" name="Nature">
        <title>Giant virus diversity and host interactions through global metagenomics.</title>
        <authorList>
            <person name="Schulz F."/>
            <person name="Roux S."/>
            <person name="Paez-Espino D."/>
            <person name="Jungbluth S."/>
            <person name="Walsh D.A."/>
            <person name="Denef V.J."/>
            <person name="McMahon K.D."/>
            <person name="Konstantinidis K.T."/>
            <person name="Eloe-Fadrosh E.A."/>
            <person name="Kyrpides N.C."/>
            <person name="Woyke T."/>
        </authorList>
    </citation>
    <scope>NUCLEOTIDE SEQUENCE</scope>
    <source>
        <strain evidence="1">GVMAG-M-3300025652-16</strain>
    </source>
</reference>
<sequence length="173" mass="19352">MIYNTPAKGEDGLYFVKVLNDEKRKCLVQLNKVKITDVSGEVVFDVVSDANTKKIGDIDEGNLAAALENCESWFGKKLTESVIKGAYTSNLDNGVMTCDRLEVTKVYNAQQELVDFDSLQTGKNCNVILEFAGLWFAKKAFGPTWNVVQVKVHPDPILDVYPDQYAFVDEEDE</sequence>
<dbReference type="EMBL" id="MN740292">
    <property type="protein sequence ID" value="QHT98400.1"/>
    <property type="molecule type" value="Genomic_DNA"/>
</dbReference>
<name>A0A6C0J0S8_9ZZZZ</name>